<keyword evidence="3" id="KW-1185">Reference proteome</keyword>
<dbReference type="SUPFAM" id="SSF46785">
    <property type="entry name" value="Winged helix' DNA-binding domain"/>
    <property type="match status" value="1"/>
</dbReference>
<protein>
    <submittedName>
        <fullName evidence="2">MarR family transcriptional regulator</fullName>
    </submittedName>
</protein>
<dbReference type="PANTHER" id="PTHR33164:SF101">
    <property type="entry name" value="TRANSCRIPTIONAL REPRESSOR MPRA"/>
    <property type="match status" value="1"/>
</dbReference>
<dbReference type="PANTHER" id="PTHR33164">
    <property type="entry name" value="TRANSCRIPTIONAL REGULATOR, MARR FAMILY"/>
    <property type="match status" value="1"/>
</dbReference>
<dbReference type="EMBL" id="CP147920">
    <property type="protein sequence ID" value="XAU15144.1"/>
    <property type="molecule type" value="Genomic_DNA"/>
</dbReference>
<dbReference type="SMART" id="SM00347">
    <property type="entry name" value="HTH_MARR"/>
    <property type="match status" value="1"/>
</dbReference>
<name>A0ABZ3HAB0_9BACT</name>
<feature type="domain" description="HTH marR-type" evidence="1">
    <location>
        <begin position="11"/>
        <end position="147"/>
    </location>
</feature>
<proteinExistence type="predicted"/>
<dbReference type="Proteomes" id="UP001447842">
    <property type="component" value="Chromosome"/>
</dbReference>
<dbReference type="InterPro" id="IPR036390">
    <property type="entry name" value="WH_DNA-bd_sf"/>
</dbReference>
<evidence type="ECO:0000313" key="3">
    <source>
        <dbReference type="Proteomes" id="UP001447842"/>
    </source>
</evidence>
<dbReference type="PRINTS" id="PR00598">
    <property type="entry name" value="HTHMARR"/>
</dbReference>
<dbReference type="RefSeq" id="WP_345972728.1">
    <property type="nucleotide sequence ID" value="NZ_CP147920.1"/>
</dbReference>
<dbReference type="InterPro" id="IPR039422">
    <property type="entry name" value="MarR/SlyA-like"/>
</dbReference>
<dbReference type="InterPro" id="IPR036388">
    <property type="entry name" value="WH-like_DNA-bd_sf"/>
</dbReference>
<reference evidence="2 3" key="1">
    <citation type="submission" date="2024-03" db="EMBL/GenBank/DDBJ databases">
        <title>Sulfurimonas sp. HSL3-1.</title>
        <authorList>
            <person name="Wang S."/>
        </authorList>
    </citation>
    <scope>NUCLEOTIDE SEQUENCE [LARGE SCALE GENOMIC DNA]</scope>
    <source>
        <strain evidence="2 3">HSL3-1</strain>
    </source>
</reference>
<dbReference type="PROSITE" id="PS50995">
    <property type="entry name" value="HTH_MARR_2"/>
    <property type="match status" value="1"/>
</dbReference>
<dbReference type="Pfam" id="PF01047">
    <property type="entry name" value="MarR"/>
    <property type="match status" value="1"/>
</dbReference>
<accession>A0ABZ3HAB0</accession>
<sequence>MKRTQHYGTLEDAVLRTHIELSRAFNKLRAKETATIADQGMTMAQFAILEALYHLGTLRVGQITELILSTPGNITVVIKNLESKGWVRVYPSETDRRIRMVEITEAGQSLIAAHFPEHVRNLAAWYGAALETEELHTLSRLLRKLEKAQ</sequence>
<dbReference type="InterPro" id="IPR000835">
    <property type="entry name" value="HTH_MarR-typ"/>
</dbReference>
<dbReference type="Gene3D" id="1.10.10.10">
    <property type="entry name" value="Winged helix-like DNA-binding domain superfamily/Winged helix DNA-binding domain"/>
    <property type="match status" value="1"/>
</dbReference>
<evidence type="ECO:0000259" key="1">
    <source>
        <dbReference type="PROSITE" id="PS50995"/>
    </source>
</evidence>
<evidence type="ECO:0000313" key="2">
    <source>
        <dbReference type="EMBL" id="XAU15144.1"/>
    </source>
</evidence>
<organism evidence="2 3">
    <name type="scientific">Sulfurimonas diazotrophicus</name>
    <dbReference type="NCBI Taxonomy" id="3131939"/>
    <lineage>
        <taxon>Bacteria</taxon>
        <taxon>Pseudomonadati</taxon>
        <taxon>Campylobacterota</taxon>
        <taxon>Epsilonproteobacteria</taxon>
        <taxon>Campylobacterales</taxon>
        <taxon>Sulfurimonadaceae</taxon>
        <taxon>Sulfurimonas</taxon>
    </lineage>
</organism>
<gene>
    <name evidence="2" type="ORF">WCY31_00225</name>
</gene>